<evidence type="ECO:0000256" key="1">
    <source>
        <dbReference type="ARBA" id="ARBA00023015"/>
    </source>
</evidence>
<dbReference type="SUPFAM" id="SSF46785">
    <property type="entry name" value="Winged helix' DNA-binding domain"/>
    <property type="match status" value="1"/>
</dbReference>
<keyword evidence="2" id="KW-0238">DNA-binding</keyword>
<dbReference type="InterPro" id="IPR036388">
    <property type="entry name" value="WH-like_DNA-bd_sf"/>
</dbReference>
<accession>A0A158DTV2</accession>
<dbReference type="STRING" id="1777141.AWB80_07446"/>
<dbReference type="InterPro" id="IPR000485">
    <property type="entry name" value="AsnC-type_HTH_dom"/>
</dbReference>
<organism evidence="5 6">
    <name type="scientific">Caballeronia pedi</name>
    <dbReference type="NCBI Taxonomy" id="1777141"/>
    <lineage>
        <taxon>Bacteria</taxon>
        <taxon>Pseudomonadati</taxon>
        <taxon>Pseudomonadota</taxon>
        <taxon>Betaproteobacteria</taxon>
        <taxon>Burkholderiales</taxon>
        <taxon>Burkholderiaceae</taxon>
        <taxon>Caballeronia</taxon>
    </lineage>
</organism>
<feature type="domain" description="HTH asnC-type" evidence="4">
    <location>
        <begin position="4"/>
        <end position="65"/>
    </location>
</feature>
<gene>
    <name evidence="5" type="ORF">AWB80_07446</name>
</gene>
<dbReference type="Proteomes" id="UP000054911">
    <property type="component" value="Unassembled WGS sequence"/>
</dbReference>
<protein>
    <submittedName>
        <fullName evidence="5">AsnC family transcriptional regulator</fullName>
    </submittedName>
</protein>
<dbReference type="Gene3D" id="3.30.70.920">
    <property type="match status" value="1"/>
</dbReference>
<dbReference type="Pfam" id="PF01037">
    <property type="entry name" value="AsnC_trans_reg"/>
    <property type="match status" value="1"/>
</dbReference>
<evidence type="ECO:0000313" key="6">
    <source>
        <dbReference type="Proteomes" id="UP000054911"/>
    </source>
</evidence>
<reference evidence="5" key="1">
    <citation type="submission" date="2016-01" db="EMBL/GenBank/DDBJ databases">
        <authorList>
            <person name="Peeters C."/>
        </authorList>
    </citation>
    <scope>NUCLEOTIDE SEQUENCE [LARGE SCALE GENOMIC DNA]</scope>
    <source>
        <strain evidence="5">LMG 29323</strain>
    </source>
</reference>
<dbReference type="Gene3D" id="1.10.10.10">
    <property type="entry name" value="Winged helix-like DNA-binding domain superfamily/Winged helix DNA-binding domain"/>
    <property type="match status" value="1"/>
</dbReference>
<proteinExistence type="predicted"/>
<evidence type="ECO:0000259" key="4">
    <source>
        <dbReference type="PROSITE" id="PS50956"/>
    </source>
</evidence>
<dbReference type="GO" id="GO:0005829">
    <property type="term" value="C:cytosol"/>
    <property type="evidence" value="ECO:0007669"/>
    <property type="project" value="TreeGrafter"/>
</dbReference>
<dbReference type="EMBL" id="FCOE02000048">
    <property type="protein sequence ID" value="SAK97994.1"/>
    <property type="molecule type" value="Genomic_DNA"/>
</dbReference>
<dbReference type="GO" id="GO:0043200">
    <property type="term" value="P:response to amino acid"/>
    <property type="evidence" value="ECO:0007669"/>
    <property type="project" value="TreeGrafter"/>
</dbReference>
<dbReference type="PRINTS" id="PR00033">
    <property type="entry name" value="HTHASNC"/>
</dbReference>
<dbReference type="InterPro" id="IPR036390">
    <property type="entry name" value="WH_DNA-bd_sf"/>
</dbReference>
<dbReference type="GO" id="GO:0043565">
    <property type="term" value="F:sequence-specific DNA binding"/>
    <property type="evidence" value="ECO:0007669"/>
    <property type="project" value="InterPro"/>
</dbReference>
<dbReference type="InterPro" id="IPR011008">
    <property type="entry name" value="Dimeric_a/b-barrel"/>
</dbReference>
<dbReference type="SMART" id="SM00344">
    <property type="entry name" value="HTH_ASNC"/>
    <property type="match status" value="1"/>
</dbReference>
<dbReference type="AlphaFoldDB" id="A0A158DTV2"/>
<dbReference type="PROSITE" id="PS50956">
    <property type="entry name" value="HTH_ASNC_2"/>
    <property type="match status" value="1"/>
</dbReference>
<sequence length="161" mass="18396">MLKLDRFDIAILKALARDGRMTKSRLAAEIHLSISPAWERVRRLEAAGVIRGYYASLDWTRVVQASRIIVEITLARHTAADLQRFEDRVRRSPEVTQCDATGGGLDYVMHVVSRDIDHYQRFMDGLLTEGLGIERYFTYVVTKVVKERGEVVPSWGCRSPM</sequence>
<dbReference type="InterPro" id="IPR019887">
    <property type="entry name" value="Tscrpt_reg_AsnC/Lrp_C"/>
</dbReference>
<dbReference type="Pfam" id="PF13412">
    <property type="entry name" value="HTH_24"/>
    <property type="match status" value="1"/>
</dbReference>
<keyword evidence="1" id="KW-0805">Transcription regulation</keyword>
<name>A0A158DTV2_9BURK</name>
<comment type="caution">
    <text evidence="5">The sequence shown here is derived from an EMBL/GenBank/DDBJ whole genome shotgun (WGS) entry which is preliminary data.</text>
</comment>
<keyword evidence="6" id="KW-1185">Reference proteome</keyword>
<dbReference type="PANTHER" id="PTHR30154:SF34">
    <property type="entry name" value="TRANSCRIPTIONAL REGULATOR AZLB"/>
    <property type="match status" value="1"/>
</dbReference>
<dbReference type="SUPFAM" id="SSF54909">
    <property type="entry name" value="Dimeric alpha+beta barrel"/>
    <property type="match status" value="1"/>
</dbReference>
<dbReference type="PANTHER" id="PTHR30154">
    <property type="entry name" value="LEUCINE-RESPONSIVE REGULATORY PROTEIN"/>
    <property type="match status" value="1"/>
</dbReference>
<dbReference type="InterPro" id="IPR019888">
    <property type="entry name" value="Tscrpt_reg_AsnC-like"/>
</dbReference>
<keyword evidence="3" id="KW-0804">Transcription</keyword>
<evidence type="ECO:0000256" key="2">
    <source>
        <dbReference type="ARBA" id="ARBA00023125"/>
    </source>
</evidence>
<evidence type="ECO:0000256" key="3">
    <source>
        <dbReference type="ARBA" id="ARBA00023163"/>
    </source>
</evidence>
<evidence type="ECO:0000313" key="5">
    <source>
        <dbReference type="EMBL" id="SAK97994.1"/>
    </source>
</evidence>